<accession>A0A0C9RXB0</accession>
<protein>
    <submittedName>
        <fullName evidence="2">Putative secreted protein</fullName>
    </submittedName>
</protein>
<reference evidence="2" key="1">
    <citation type="journal article" date="2015" name="PLoS ONE">
        <title>An Insight into the Sialome of the Lone Star Tick, Amblyomma americanum, with a Glimpse on Its Time Dependent Gene Expression.</title>
        <authorList>
            <person name="Karim S."/>
            <person name="Ribeiro J.M."/>
        </authorList>
    </citation>
    <scope>NUCLEOTIDE SEQUENCE</scope>
    <source>
        <tissue evidence="2">Salivary gland</tissue>
    </source>
</reference>
<dbReference type="AlphaFoldDB" id="A0A0C9RXB0"/>
<organism evidence="2">
    <name type="scientific">Amblyomma americanum</name>
    <name type="common">Lone star tick</name>
    <dbReference type="NCBI Taxonomy" id="6943"/>
    <lineage>
        <taxon>Eukaryota</taxon>
        <taxon>Metazoa</taxon>
        <taxon>Ecdysozoa</taxon>
        <taxon>Arthropoda</taxon>
        <taxon>Chelicerata</taxon>
        <taxon>Arachnida</taxon>
        <taxon>Acari</taxon>
        <taxon>Parasitiformes</taxon>
        <taxon>Ixodida</taxon>
        <taxon>Ixodoidea</taxon>
        <taxon>Ixodidae</taxon>
        <taxon>Amblyomminae</taxon>
        <taxon>Amblyomma</taxon>
    </lineage>
</organism>
<feature type="chain" id="PRO_5002202366" evidence="1">
    <location>
        <begin position="21"/>
        <end position="160"/>
    </location>
</feature>
<evidence type="ECO:0000313" key="2">
    <source>
        <dbReference type="EMBL" id="JAG92276.1"/>
    </source>
</evidence>
<evidence type="ECO:0000256" key="1">
    <source>
        <dbReference type="SAM" id="SignalP"/>
    </source>
</evidence>
<dbReference type="EMBL" id="GBZX01000464">
    <property type="protein sequence ID" value="JAG92276.1"/>
    <property type="molecule type" value="mRNA"/>
</dbReference>
<sequence length="160" mass="17317">MRKVVLFTLLFFPGFTKISASSSSSSTTKQPTCAGQWCSRDQSTEEYSCGPGCACYYYESDGDESDGGYVCSAYAAGAANTDYSPGYQSSIDPNVALTSATSIFGDVMNAAALSGKPSFKTPSFIKNIRRVSLPKMPSIKMPKLKIPKFTRPKLRLRIRG</sequence>
<feature type="signal peptide" evidence="1">
    <location>
        <begin position="1"/>
        <end position="20"/>
    </location>
</feature>
<proteinExistence type="evidence at transcript level"/>
<keyword evidence="1" id="KW-0732">Signal</keyword>
<name>A0A0C9RXB0_AMBAM</name>